<dbReference type="InterPro" id="IPR036291">
    <property type="entry name" value="NAD(P)-bd_dom_sf"/>
</dbReference>
<evidence type="ECO:0000256" key="1">
    <source>
        <dbReference type="ARBA" id="ARBA00006484"/>
    </source>
</evidence>
<dbReference type="InterPro" id="IPR020904">
    <property type="entry name" value="Sc_DH/Rdtase_CS"/>
</dbReference>
<proteinExistence type="inferred from homology"/>
<dbReference type="PROSITE" id="PS00061">
    <property type="entry name" value="ADH_SHORT"/>
    <property type="match status" value="1"/>
</dbReference>
<organism evidence="2 3">
    <name type="scientific">Micromonospora azadirachtae</name>
    <dbReference type="NCBI Taxonomy" id="1970735"/>
    <lineage>
        <taxon>Bacteria</taxon>
        <taxon>Bacillati</taxon>
        <taxon>Actinomycetota</taxon>
        <taxon>Actinomycetes</taxon>
        <taxon>Micromonosporales</taxon>
        <taxon>Micromonosporaceae</taxon>
        <taxon>Micromonospora</taxon>
    </lineage>
</organism>
<dbReference type="Pfam" id="PF13561">
    <property type="entry name" value="adh_short_C2"/>
    <property type="match status" value="1"/>
</dbReference>
<comment type="similarity">
    <text evidence="1">Belongs to the short-chain dehydrogenases/reductases (SDR) family.</text>
</comment>
<dbReference type="InterPro" id="IPR002347">
    <property type="entry name" value="SDR_fam"/>
</dbReference>
<name>A0ABW2ZWP0_9ACTN</name>
<dbReference type="CDD" id="cd05233">
    <property type="entry name" value="SDR_c"/>
    <property type="match status" value="1"/>
</dbReference>
<dbReference type="PANTHER" id="PTHR42760">
    <property type="entry name" value="SHORT-CHAIN DEHYDROGENASES/REDUCTASES FAMILY MEMBER"/>
    <property type="match status" value="1"/>
</dbReference>
<dbReference type="PRINTS" id="PR00080">
    <property type="entry name" value="SDRFAMILY"/>
</dbReference>
<evidence type="ECO:0000313" key="2">
    <source>
        <dbReference type="EMBL" id="MFD0783071.1"/>
    </source>
</evidence>
<comment type="caution">
    <text evidence="2">The sequence shown here is derived from an EMBL/GenBank/DDBJ whole genome shotgun (WGS) entry which is preliminary data.</text>
</comment>
<protein>
    <submittedName>
        <fullName evidence="2">SDR family NAD(P)-dependent oxidoreductase</fullName>
        <ecNumber evidence="2">1.1.1.-</ecNumber>
    </submittedName>
</protein>
<keyword evidence="3" id="KW-1185">Reference proteome</keyword>
<gene>
    <name evidence="2" type="ORF">ACFQZ8_03900</name>
</gene>
<dbReference type="Proteomes" id="UP001597053">
    <property type="component" value="Unassembled WGS sequence"/>
</dbReference>
<sequence length="282" mass="28839">MESVGQLVRAARLAQGFSAEREREEWGDAANPHITRMSSTRSFVVTGASGGVGSAIAEHLSSIGHVVNLDPAPAYSANPRVHQVEGDAGDCAAAAAAAVLAEKHGPLSGWVNNAAVFRDAGLATATAGQISALIALNLNLAVVGCHAAVRHFLAHSRPGSIVNVSSHQARRPVRGALPYATAKAAVEGLTRAAAVDHGPQGIRVNAVALGSITTARYEEYRRENPGTDQRMAALHSLGRVGRPLEVAHAVAFLLSAGSAFITGAVLPVDGGRAALGADPEGT</sequence>
<dbReference type="GO" id="GO:0016491">
    <property type="term" value="F:oxidoreductase activity"/>
    <property type="evidence" value="ECO:0007669"/>
    <property type="project" value="UniProtKB-KW"/>
</dbReference>
<dbReference type="PRINTS" id="PR00081">
    <property type="entry name" value="GDHRDH"/>
</dbReference>
<dbReference type="PANTHER" id="PTHR42760:SF40">
    <property type="entry name" value="3-OXOACYL-[ACYL-CARRIER-PROTEIN] REDUCTASE, CHLOROPLASTIC"/>
    <property type="match status" value="1"/>
</dbReference>
<reference evidence="3" key="1">
    <citation type="journal article" date="2019" name="Int. J. Syst. Evol. Microbiol.">
        <title>The Global Catalogue of Microorganisms (GCM) 10K type strain sequencing project: providing services to taxonomists for standard genome sequencing and annotation.</title>
        <authorList>
            <consortium name="The Broad Institute Genomics Platform"/>
            <consortium name="The Broad Institute Genome Sequencing Center for Infectious Disease"/>
            <person name="Wu L."/>
            <person name="Ma J."/>
        </authorList>
    </citation>
    <scope>NUCLEOTIDE SEQUENCE [LARGE SCALE GENOMIC DNA]</scope>
    <source>
        <strain evidence="3">JCM 32148</strain>
    </source>
</reference>
<evidence type="ECO:0000313" key="3">
    <source>
        <dbReference type="Proteomes" id="UP001597053"/>
    </source>
</evidence>
<dbReference type="EC" id="1.1.1.-" evidence="2"/>
<keyword evidence="2" id="KW-0560">Oxidoreductase</keyword>
<dbReference type="SUPFAM" id="SSF51735">
    <property type="entry name" value="NAD(P)-binding Rossmann-fold domains"/>
    <property type="match status" value="1"/>
</dbReference>
<dbReference type="Gene3D" id="3.40.50.720">
    <property type="entry name" value="NAD(P)-binding Rossmann-like Domain"/>
    <property type="match status" value="1"/>
</dbReference>
<dbReference type="EMBL" id="JBHTHM010000083">
    <property type="protein sequence ID" value="MFD0783071.1"/>
    <property type="molecule type" value="Genomic_DNA"/>
</dbReference>
<accession>A0ABW2ZWP0</accession>